<protein>
    <submittedName>
        <fullName evidence="1">Uncharacterized protein</fullName>
    </submittedName>
</protein>
<accession>A0A517MFR3</accession>
<name>A0A517MFR3_9BACT</name>
<dbReference type="Proteomes" id="UP000320672">
    <property type="component" value="Chromosome"/>
</dbReference>
<evidence type="ECO:0000313" key="2">
    <source>
        <dbReference type="Proteomes" id="UP000320672"/>
    </source>
</evidence>
<sequence length="49" mass="5570">MNVLGNLQSVPYKRLSAGKVVNIRKVPLTGINYRIGNFSQYFAGYFFVQ</sequence>
<keyword evidence="2" id="KW-1185">Reference proteome</keyword>
<evidence type="ECO:0000313" key="1">
    <source>
        <dbReference type="EMBL" id="QDS93723.1"/>
    </source>
</evidence>
<organism evidence="1 2">
    <name type="scientific">Roseimaritima multifibrata</name>
    <dbReference type="NCBI Taxonomy" id="1930274"/>
    <lineage>
        <taxon>Bacteria</taxon>
        <taxon>Pseudomonadati</taxon>
        <taxon>Planctomycetota</taxon>
        <taxon>Planctomycetia</taxon>
        <taxon>Pirellulales</taxon>
        <taxon>Pirellulaceae</taxon>
        <taxon>Roseimaritima</taxon>
    </lineage>
</organism>
<gene>
    <name evidence="1" type="ORF">FF011L_24960</name>
</gene>
<dbReference type="KEGG" id="rml:FF011L_24960"/>
<reference evidence="1 2" key="1">
    <citation type="submission" date="2019-02" db="EMBL/GenBank/DDBJ databases">
        <title>Deep-cultivation of Planctomycetes and their phenomic and genomic characterization uncovers novel biology.</title>
        <authorList>
            <person name="Wiegand S."/>
            <person name="Jogler M."/>
            <person name="Boedeker C."/>
            <person name="Pinto D."/>
            <person name="Vollmers J."/>
            <person name="Rivas-Marin E."/>
            <person name="Kohn T."/>
            <person name="Peeters S.H."/>
            <person name="Heuer A."/>
            <person name="Rast P."/>
            <person name="Oberbeckmann S."/>
            <person name="Bunk B."/>
            <person name="Jeske O."/>
            <person name="Meyerdierks A."/>
            <person name="Storesund J.E."/>
            <person name="Kallscheuer N."/>
            <person name="Luecker S."/>
            <person name="Lage O.M."/>
            <person name="Pohl T."/>
            <person name="Merkel B.J."/>
            <person name="Hornburger P."/>
            <person name="Mueller R.-W."/>
            <person name="Bruemmer F."/>
            <person name="Labrenz M."/>
            <person name="Spormann A.M."/>
            <person name="Op den Camp H."/>
            <person name="Overmann J."/>
            <person name="Amann R."/>
            <person name="Jetten M.S.M."/>
            <person name="Mascher T."/>
            <person name="Medema M.H."/>
            <person name="Devos D.P."/>
            <person name="Kaster A.-K."/>
            <person name="Ovreas L."/>
            <person name="Rohde M."/>
            <person name="Galperin M.Y."/>
            <person name="Jogler C."/>
        </authorList>
    </citation>
    <scope>NUCLEOTIDE SEQUENCE [LARGE SCALE GENOMIC DNA]</scope>
    <source>
        <strain evidence="1 2">FF011L</strain>
    </source>
</reference>
<dbReference type="EMBL" id="CP036262">
    <property type="protein sequence ID" value="QDS93723.1"/>
    <property type="molecule type" value="Genomic_DNA"/>
</dbReference>
<proteinExistence type="predicted"/>
<dbReference type="AlphaFoldDB" id="A0A517MFR3"/>